<dbReference type="Gene3D" id="1.10.150.20">
    <property type="entry name" value="5' to 3' exonuclease, C-terminal subdomain"/>
    <property type="match status" value="1"/>
</dbReference>
<dbReference type="AlphaFoldDB" id="A0A139SSF0"/>
<dbReference type="InterPro" id="IPR010994">
    <property type="entry name" value="RuvA_2-like"/>
</dbReference>
<dbReference type="NCBIfam" id="TIGR00084">
    <property type="entry name" value="ruvA"/>
    <property type="match status" value="1"/>
</dbReference>
<dbReference type="InterPro" id="IPR011114">
    <property type="entry name" value="RuvA_C"/>
</dbReference>
<dbReference type="Pfam" id="PF01330">
    <property type="entry name" value="RuvA_N"/>
    <property type="match status" value="1"/>
</dbReference>
<evidence type="ECO:0000256" key="3">
    <source>
        <dbReference type="ARBA" id="ARBA00023125"/>
    </source>
</evidence>
<dbReference type="RefSeq" id="WP_068390637.1">
    <property type="nucleotide sequence ID" value="NZ_LSZO01000163.1"/>
</dbReference>
<dbReference type="SUPFAM" id="SSF46929">
    <property type="entry name" value="DNA helicase RuvA subunit, C-terminal domain"/>
    <property type="match status" value="1"/>
</dbReference>
<dbReference type="InterPro" id="IPR013849">
    <property type="entry name" value="DNA_helicase_Holl-junc_RuvA_I"/>
</dbReference>
<dbReference type="EMBL" id="LSZO01000163">
    <property type="protein sequence ID" value="KXU37483.1"/>
    <property type="molecule type" value="Genomic_DNA"/>
</dbReference>
<evidence type="ECO:0000256" key="1">
    <source>
        <dbReference type="ARBA" id="ARBA00022490"/>
    </source>
</evidence>
<feature type="region of interest" description="Domain III" evidence="6">
    <location>
        <begin position="158"/>
        <end position="202"/>
    </location>
</feature>
<dbReference type="Proteomes" id="UP000072660">
    <property type="component" value="Unassembled WGS sequence"/>
</dbReference>
<dbReference type="Gene3D" id="2.40.50.140">
    <property type="entry name" value="Nucleic acid-binding proteins"/>
    <property type="match status" value="1"/>
</dbReference>
<dbReference type="SUPFAM" id="SSF47781">
    <property type="entry name" value="RuvA domain 2-like"/>
    <property type="match status" value="1"/>
</dbReference>
<keyword evidence="8" id="KW-0547">Nucleotide-binding</keyword>
<dbReference type="GO" id="GO:0009378">
    <property type="term" value="F:four-way junction helicase activity"/>
    <property type="evidence" value="ECO:0007669"/>
    <property type="project" value="InterPro"/>
</dbReference>
<dbReference type="Gene3D" id="1.10.8.10">
    <property type="entry name" value="DNA helicase RuvA subunit, C-terminal domain"/>
    <property type="match status" value="1"/>
</dbReference>
<keyword evidence="2 6" id="KW-0227">DNA damage</keyword>
<dbReference type="InterPro" id="IPR003583">
    <property type="entry name" value="Hlx-hairpin-Hlx_DNA-bd_motif"/>
</dbReference>
<accession>A0A139SSF0</accession>
<dbReference type="InterPro" id="IPR036267">
    <property type="entry name" value="RuvA_C_sf"/>
</dbReference>
<dbReference type="HAMAP" id="MF_00031">
    <property type="entry name" value="DNA_HJ_migration_RuvA"/>
    <property type="match status" value="1"/>
</dbReference>
<keyword evidence="4 6" id="KW-0233">DNA recombination</keyword>
<evidence type="ECO:0000256" key="5">
    <source>
        <dbReference type="ARBA" id="ARBA00023204"/>
    </source>
</evidence>
<dbReference type="SUPFAM" id="SSF50249">
    <property type="entry name" value="Nucleic acid-binding proteins"/>
    <property type="match status" value="1"/>
</dbReference>
<comment type="domain">
    <text evidence="6">Has three domains with a flexible linker between the domains II and III and assumes an 'L' shape. Domain III is highly mobile and contacts RuvB.</text>
</comment>
<comment type="subcellular location">
    <subcellularLocation>
        <location evidence="6">Cytoplasm</location>
    </subcellularLocation>
</comment>
<dbReference type="CDD" id="cd14332">
    <property type="entry name" value="UBA_RuvA_C"/>
    <property type="match status" value="1"/>
</dbReference>
<evidence type="ECO:0000256" key="6">
    <source>
        <dbReference type="HAMAP-Rule" id="MF_00031"/>
    </source>
</evidence>
<evidence type="ECO:0000256" key="2">
    <source>
        <dbReference type="ARBA" id="ARBA00022763"/>
    </source>
</evidence>
<keyword evidence="1 6" id="KW-0963">Cytoplasm</keyword>
<dbReference type="InterPro" id="IPR012340">
    <property type="entry name" value="NA-bd_OB-fold"/>
</dbReference>
<keyword evidence="3 6" id="KW-0238">DNA-binding</keyword>
<dbReference type="InterPro" id="IPR000085">
    <property type="entry name" value="RuvA"/>
</dbReference>
<dbReference type="Pfam" id="PF07499">
    <property type="entry name" value="RuvA_C"/>
    <property type="match status" value="1"/>
</dbReference>
<comment type="caution">
    <text evidence="6">Lacks conserved residue(s) required for the propagation of feature annotation.</text>
</comment>
<dbReference type="GO" id="GO:0000400">
    <property type="term" value="F:four-way junction DNA binding"/>
    <property type="evidence" value="ECO:0007669"/>
    <property type="project" value="UniProtKB-UniRule"/>
</dbReference>
<feature type="domain" description="Helix-hairpin-helix DNA-binding motif class 1" evidence="7">
    <location>
        <begin position="73"/>
        <end position="92"/>
    </location>
</feature>
<keyword evidence="5 6" id="KW-0234">DNA repair</keyword>
<dbReference type="GO" id="GO:0006281">
    <property type="term" value="P:DNA repair"/>
    <property type="evidence" value="ECO:0007669"/>
    <property type="project" value="UniProtKB-UniRule"/>
</dbReference>
<dbReference type="GO" id="GO:0006310">
    <property type="term" value="P:DNA recombination"/>
    <property type="evidence" value="ECO:0007669"/>
    <property type="project" value="UniProtKB-UniRule"/>
</dbReference>
<feature type="domain" description="Helix-hairpin-helix DNA-binding motif class 1" evidence="7">
    <location>
        <begin position="108"/>
        <end position="127"/>
    </location>
</feature>
<dbReference type="GO" id="GO:0048476">
    <property type="term" value="C:Holliday junction resolvase complex"/>
    <property type="evidence" value="ECO:0007669"/>
    <property type="project" value="UniProtKB-UniRule"/>
</dbReference>
<keyword evidence="8" id="KW-0347">Helicase</keyword>
<comment type="subunit">
    <text evidence="6">Homotetramer. Forms an RuvA(8)-RuvB(12)-Holliday junction (HJ) complex. HJ DNA is sandwiched between 2 RuvA tetramers; dsDNA enters through RuvA and exits via RuvB. An RuvB hexamer assembles on each DNA strand where it exits the tetramer. Each RuvB hexamer is contacted by two RuvA subunits (via domain III) on 2 adjacent RuvB subunits; this complex drives branch migration. In the full resolvosome a probable DNA-RuvA(4)-RuvB(12)-RuvC(2) complex forms which resolves the HJ.</text>
</comment>
<gene>
    <name evidence="6" type="primary">ruvA</name>
    <name evidence="8" type="ORF">AXE65_03105</name>
</gene>
<comment type="function">
    <text evidence="6">The RuvA-RuvB-RuvC complex processes Holliday junction (HJ) DNA during genetic recombination and DNA repair, while the RuvA-RuvB complex plays an important role in the rescue of blocked DNA replication forks via replication fork reversal (RFR). RuvA specifically binds to HJ cruciform DNA, conferring on it an open structure. The RuvB hexamer acts as an ATP-dependent pump, pulling dsDNA into and through the RuvAB complex. HJ branch migration allows RuvC to scan DNA until it finds its consensus sequence, where it cleaves and resolves the cruciform DNA.</text>
</comment>
<protein>
    <recommendedName>
        <fullName evidence="6">Holliday junction branch migration complex subunit RuvA</fullName>
    </recommendedName>
</protein>
<evidence type="ECO:0000313" key="8">
    <source>
        <dbReference type="EMBL" id="KXU37483.1"/>
    </source>
</evidence>
<dbReference type="GO" id="GO:0009379">
    <property type="term" value="C:Holliday junction helicase complex"/>
    <property type="evidence" value="ECO:0007669"/>
    <property type="project" value="InterPro"/>
</dbReference>
<evidence type="ECO:0000313" key="9">
    <source>
        <dbReference type="Proteomes" id="UP000072660"/>
    </source>
</evidence>
<dbReference type="OrthoDB" id="5293449at2"/>
<sequence length="202" mass="22086">MIGRLHGILLEKKPPHLLLDVGGVGYELDVPLSTFYRLPPIGEPLTLHIHHLVREDAQLLYGFYELRERDGFRELIRLSGVGPKLALALLSTLEMDELIRAVQNQDSNALLRVPGVGKRTAERLLLELKERIKHWPDMPANNAACTSTAAPASHQKNAEADAVSALIALGFKPPEASRAVSSVAESGLDSEQLIRLALKALA</sequence>
<dbReference type="GO" id="GO:0005737">
    <property type="term" value="C:cytoplasm"/>
    <property type="evidence" value="ECO:0007669"/>
    <property type="project" value="UniProtKB-SubCell"/>
</dbReference>
<dbReference type="GO" id="GO:0005524">
    <property type="term" value="F:ATP binding"/>
    <property type="evidence" value="ECO:0007669"/>
    <property type="project" value="InterPro"/>
</dbReference>
<evidence type="ECO:0000259" key="7">
    <source>
        <dbReference type="SMART" id="SM00278"/>
    </source>
</evidence>
<reference evidence="8 9" key="1">
    <citation type="submission" date="2016-02" db="EMBL/GenBank/DDBJ databases">
        <authorList>
            <person name="Wen L."/>
            <person name="He K."/>
            <person name="Yang H."/>
        </authorList>
    </citation>
    <scope>NUCLEOTIDE SEQUENCE [LARGE SCALE GENOMIC DNA]</scope>
    <source>
        <strain evidence="8 9">CV58</strain>
    </source>
</reference>
<organism evidence="8 9">
    <name type="scientific">Ventosimonas gracilis</name>
    <dbReference type="NCBI Taxonomy" id="1680762"/>
    <lineage>
        <taxon>Bacteria</taxon>
        <taxon>Pseudomonadati</taxon>
        <taxon>Pseudomonadota</taxon>
        <taxon>Gammaproteobacteria</taxon>
        <taxon>Pseudomonadales</taxon>
        <taxon>Ventosimonadaceae</taxon>
        <taxon>Ventosimonas</taxon>
    </lineage>
</organism>
<keyword evidence="9" id="KW-1185">Reference proteome</keyword>
<evidence type="ECO:0000256" key="4">
    <source>
        <dbReference type="ARBA" id="ARBA00023172"/>
    </source>
</evidence>
<comment type="similarity">
    <text evidence="6">Belongs to the RuvA family.</text>
</comment>
<name>A0A139SSF0_9GAMM</name>
<proteinExistence type="inferred from homology"/>
<comment type="caution">
    <text evidence="8">The sequence shown here is derived from an EMBL/GenBank/DDBJ whole genome shotgun (WGS) entry which is preliminary data.</text>
</comment>
<dbReference type="SMART" id="SM00278">
    <property type="entry name" value="HhH1"/>
    <property type="match status" value="2"/>
</dbReference>
<keyword evidence="8" id="KW-0067">ATP-binding</keyword>
<keyword evidence="8" id="KW-0378">Hydrolase</keyword>
<dbReference type="Pfam" id="PF14520">
    <property type="entry name" value="HHH_5"/>
    <property type="match status" value="1"/>
</dbReference>
<feature type="region of interest" description="Domain I" evidence="6">
    <location>
        <begin position="1"/>
        <end position="64"/>
    </location>
</feature>